<dbReference type="InterPro" id="IPR036721">
    <property type="entry name" value="RCK_C_sf"/>
</dbReference>
<proteinExistence type="predicted"/>
<dbReference type="Proteomes" id="UP000198771">
    <property type="component" value="Unassembled WGS sequence"/>
</dbReference>
<feature type="transmembrane region" description="Helical" evidence="7">
    <location>
        <begin position="680"/>
        <end position="710"/>
    </location>
</feature>
<feature type="transmembrane region" description="Helical" evidence="7">
    <location>
        <begin position="761"/>
        <end position="781"/>
    </location>
</feature>
<keyword evidence="6 7" id="KW-0472">Membrane</keyword>
<feature type="domain" description="RCK C-terminal" evidence="8">
    <location>
        <begin position="306"/>
        <end position="391"/>
    </location>
</feature>
<dbReference type="SUPFAM" id="SSF116726">
    <property type="entry name" value="TrkA C-terminal domain-like"/>
    <property type="match status" value="4"/>
</dbReference>
<dbReference type="InterPro" id="IPR004680">
    <property type="entry name" value="Cit_transptr-like_dom"/>
</dbReference>
<feature type="domain" description="RCK C-terminal" evidence="8">
    <location>
        <begin position="216"/>
        <end position="301"/>
    </location>
</feature>
<comment type="subcellular location">
    <subcellularLocation>
        <location evidence="1">Membrane</location>
        <topology evidence="1">Multi-pass membrane protein</topology>
    </subcellularLocation>
</comment>
<feature type="domain" description="RCK C-terminal" evidence="8">
    <location>
        <begin position="397"/>
        <end position="483"/>
    </location>
</feature>
<dbReference type="AlphaFoldDB" id="A0A1G6DJF9"/>
<dbReference type="PANTHER" id="PTHR43652">
    <property type="entry name" value="BASIC AMINO ACID ANTIPORTER YFCC-RELATED"/>
    <property type="match status" value="1"/>
</dbReference>
<evidence type="ECO:0000313" key="10">
    <source>
        <dbReference type="Proteomes" id="UP000198771"/>
    </source>
</evidence>
<name>A0A1G6DJF9_9BACT</name>
<feature type="transmembrane region" description="Helical" evidence="7">
    <location>
        <begin position="638"/>
        <end position="656"/>
    </location>
</feature>
<organism evidence="9 10">
    <name type="scientific">Desulfonatronum thiosulfatophilum</name>
    <dbReference type="NCBI Taxonomy" id="617002"/>
    <lineage>
        <taxon>Bacteria</taxon>
        <taxon>Pseudomonadati</taxon>
        <taxon>Thermodesulfobacteriota</taxon>
        <taxon>Desulfovibrionia</taxon>
        <taxon>Desulfovibrionales</taxon>
        <taxon>Desulfonatronaceae</taxon>
        <taxon>Desulfonatronum</taxon>
    </lineage>
</organism>
<dbReference type="Pfam" id="PF02080">
    <property type="entry name" value="TrkA_C"/>
    <property type="match status" value="3"/>
</dbReference>
<feature type="transmembrane region" description="Helical" evidence="7">
    <location>
        <begin position="173"/>
        <end position="196"/>
    </location>
</feature>
<sequence length="783" mass="83179">MTMQLFILAVIIIAALGLFISGRLRVDLVGLMVLSALALSGLVSPQEALAGFSSPAVVTVWAMFILSAGLTRTGIAHQLGLPLQRFAKGSEAALIVALMVSASILSALINTVTVAAILLPATMELARRSGRPPSRLLMPLALGCLLGGPFTGISTPPNILATDALRNAGFAPFALLDFTPITAAIVVAGIIFVVLIGRRMLPNHAPGAENKGALGTSLGSSYEMDTHIFTIRIPQGSPLDGRTLAESRLGSALFLTVVALQRKKGALMLAPRPTDVLEAGDIIVVHGQPEQLQRFHGSQHLLVEPLNRLDALVCERMVIVQGRVAEKSSLLGLTLGQSGLRREHRVQVLALYSADGVEVGDPHRHRFAAGDRLVLQGEQTSLDDLVRQGVVGELRTDPGESRGLLNGKLHLSAVRVPEGSVLADRDLVESRLGNAFGLTVVSIVRRESMICMPLPHEKILVGDLLVLQGSQQDLEVLAGLQDLTIEKQDPGLLADLDSQQVTVTEVLLSPRTTLAGRTLADLMFRDQYGVSVLAIWRKGRAYRDGLQEIPLQFGDALLVYGPRSSLEAVARNPDFLVLDQAAAQAPRLERAPIAAGIMLAVILSAIFGFLPIAIAALTGSTLMVLMRCLSMEEAYRAIEWKVVFLIACMLPLGVAVENTGAAQLGAEALIAVIGDYGPRWVVAALFTITVLGTQVIPTAALVVLMAPVALTAAESLSISPHLLMMTVAMSASSSFASPLSHPAHLLVMGPGGYRFVDYMKLGVPLTLISLIVCVWLLPILFPA</sequence>
<dbReference type="GO" id="GO:0006813">
    <property type="term" value="P:potassium ion transport"/>
    <property type="evidence" value="ECO:0007669"/>
    <property type="project" value="InterPro"/>
</dbReference>
<protein>
    <submittedName>
        <fullName evidence="9">Di-and tricarboxylate transporters</fullName>
    </submittedName>
</protein>
<dbReference type="Gene3D" id="3.30.70.1450">
    <property type="entry name" value="Regulator of K+ conductance, C-terminal domain"/>
    <property type="match status" value="4"/>
</dbReference>
<evidence type="ECO:0000256" key="1">
    <source>
        <dbReference type="ARBA" id="ARBA00004141"/>
    </source>
</evidence>
<evidence type="ECO:0000313" key="9">
    <source>
        <dbReference type="EMBL" id="SDB45256.1"/>
    </source>
</evidence>
<dbReference type="PROSITE" id="PS51202">
    <property type="entry name" value="RCK_C"/>
    <property type="match status" value="4"/>
</dbReference>
<feature type="domain" description="RCK C-terminal" evidence="8">
    <location>
        <begin position="491"/>
        <end position="575"/>
    </location>
</feature>
<evidence type="ECO:0000256" key="2">
    <source>
        <dbReference type="ARBA" id="ARBA00022448"/>
    </source>
</evidence>
<gene>
    <name evidence="9" type="ORF">SAMN05660653_02199</name>
</gene>
<accession>A0A1G6DJF9</accession>
<reference evidence="9 10" key="1">
    <citation type="submission" date="2016-10" db="EMBL/GenBank/DDBJ databases">
        <authorList>
            <person name="de Groot N.N."/>
        </authorList>
    </citation>
    <scope>NUCLEOTIDE SEQUENCE [LARGE SCALE GENOMIC DNA]</scope>
    <source>
        <strain evidence="9 10">ASO4-2</strain>
    </source>
</reference>
<keyword evidence="2" id="KW-0813">Transport</keyword>
<feature type="transmembrane region" description="Helical" evidence="7">
    <location>
        <begin position="92"/>
        <end position="119"/>
    </location>
</feature>
<evidence type="ECO:0000256" key="3">
    <source>
        <dbReference type="ARBA" id="ARBA00022692"/>
    </source>
</evidence>
<dbReference type="PANTHER" id="PTHR43652:SF1">
    <property type="entry name" value="RESPONSE REGULATOR"/>
    <property type="match status" value="1"/>
</dbReference>
<keyword evidence="3 7" id="KW-0812">Transmembrane</keyword>
<dbReference type="STRING" id="617002.SAMN05660653_02199"/>
<dbReference type="InterPro" id="IPR006037">
    <property type="entry name" value="RCK_C"/>
</dbReference>
<evidence type="ECO:0000256" key="6">
    <source>
        <dbReference type="ARBA" id="ARBA00023136"/>
    </source>
</evidence>
<feature type="transmembrane region" description="Helical" evidence="7">
    <location>
        <begin position="139"/>
        <end position="161"/>
    </location>
</feature>
<dbReference type="GO" id="GO:0005886">
    <property type="term" value="C:plasma membrane"/>
    <property type="evidence" value="ECO:0007669"/>
    <property type="project" value="TreeGrafter"/>
</dbReference>
<dbReference type="EMBL" id="FMXO01000012">
    <property type="protein sequence ID" value="SDB45256.1"/>
    <property type="molecule type" value="Genomic_DNA"/>
</dbReference>
<feature type="transmembrane region" description="Helical" evidence="7">
    <location>
        <begin position="722"/>
        <end position="741"/>
    </location>
</feature>
<feature type="transmembrane region" description="Helical" evidence="7">
    <location>
        <begin position="593"/>
        <end position="626"/>
    </location>
</feature>
<evidence type="ECO:0000256" key="5">
    <source>
        <dbReference type="ARBA" id="ARBA00022989"/>
    </source>
</evidence>
<dbReference type="Pfam" id="PF03600">
    <property type="entry name" value="CitMHS"/>
    <property type="match status" value="1"/>
</dbReference>
<feature type="transmembrane region" description="Helical" evidence="7">
    <location>
        <begin position="49"/>
        <end position="71"/>
    </location>
</feature>
<evidence type="ECO:0000259" key="8">
    <source>
        <dbReference type="PROSITE" id="PS51202"/>
    </source>
</evidence>
<evidence type="ECO:0000256" key="7">
    <source>
        <dbReference type="SAM" id="Phobius"/>
    </source>
</evidence>
<evidence type="ECO:0000256" key="4">
    <source>
        <dbReference type="ARBA" id="ARBA00022737"/>
    </source>
</evidence>
<dbReference type="InterPro" id="IPR051679">
    <property type="entry name" value="DASS-Related_Transporters"/>
</dbReference>
<keyword evidence="10" id="KW-1185">Reference proteome</keyword>
<keyword evidence="4" id="KW-0677">Repeat</keyword>
<keyword evidence="5 7" id="KW-1133">Transmembrane helix</keyword>
<dbReference type="GO" id="GO:0008324">
    <property type="term" value="F:monoatomic cation transmembrane transporter activity"/>
    <property type="evidence" value="ECO:0007669"/>
    <property type="project" value="InterPro"/>
</dbReference>